<feature type="domain" description="RecC C-terminal" evidence="1">
    <location>
        <begin position="133"/>
        <end position="351"/>
    </location>
</feature>
<dbReference type="Pfam" id="PF17946">
    <property type="entry name" value="RecC_C"/>
    <property type="match status" value="1"/>
</dbReference>
<keyword evidence="3" id="KW-1185">Reference proteome</keyword>
<organism evidence="2 3">
    <name type="scientific">Potamilus streckersoni</name>
    <dbReference type="NCBI Taxonomy" id="2493646"/>
    <lineage>
        <taxon>Eukaryota</taxon>
        <taxon>Metazoa</taxon>
        <taxon>Spiralia</taxon>
        <taxon>Lophotrochozoa</taxon>
        <taxon>Mollusca</taxon>
        <taxon>Bivalvia</taxon>
        <taxon>Autobranchia</taxon>
        <taxon>Heteroconchia</taxon>
        <taxon>Palaeoheterodonta</taxon>
        <taxon>Unionida</taxon>
        <taxon>Unionoidea</taxon>
        <taxon>Unionidae</taxon>
        <taxon>Ambleminae</taxon>
        <taxon>Lampsilini</taxon>
        <taxon>Potamilus</taxon>
    </lineage>
</organism>
<dbReference type="InterPro" id="IPR041500">
    <property type="entry name" value="RecC_C"/>
</dbReference>
<evidence type="ECO:0000313" key="3">
    <source>
        <dbReference type="Proteomes" id="UP001195483"/>
    </source>
</evidence>
<dbReference type="GO" id="GO:0006281">
    <property type="term" value="P:DNA repair"/>
    <property type="evidence" value="ECO:0007669"/>
    <property type="project" value="UniProtKB-ARBA"/>
</dbReference>
<evidence type="ECO:0000259" key="1">
    <source>
        <dbReference type="Pfam" id="PF17946"/>
    </source>
</evidence>
<gene>
    <name evidence="2" type="ORF">CHS0354_026780</name>
</gene>
<reference evidence="2" key="2">
    <citation type="journal article" date="2021" name="Genome Biol. Evol.">
        <title>Developing a high-quality reference genome for a parasitic bivalve with doubly uniparental inheritance (Bivalvia: Unionida).</title>
        <authorList>
            <person name="Smith C.H."/>
        </authorList>
    </citation>
    <scope>NUCLEOTIDE SEQUENCE</scope>
    <source>
        <strain evidence="2">CHS0354</strain>
        <tissue evidence="2">Mantle</tissue>
    </source>
</reference>
<dbReference type="Proteomes" id="UP001195483">
    <property type="component" value="Unassembled WGS sequence"/>
</dbReference>
<reference evidence="2" key="1">
    <citation type="journal article" date="2021" name="Genome Biol. Evol.">
        <title>A High-Quality Reference Genome for a Parasitic Bivalve with Doubly Uniparental Inheritance (Bivalvia: Unionida).</title>
        <authorList>
            <person name="Smith C.H."/>
        </authorList>
    </citation>
    <scope>NUCLEOTIDE SEQUENCE</scope>
    <source>
        <strain evidence="2">CHS0354</strain>
    </source>
</reference>
<dbReference type="EMBL" id="JAEAOA010001598">
    <property type="protein sequence ID" value="KAK3603985.1"/>
    <property type="molecule type" value="Genomic_DNA"/>
</dbReference>
<protein>
    <recommendedName>
        <fullName evidence="1">RecC C-terminal domain-containing protein</fullName>
    </recommendedName>
</protein>
<proteinExistence type="predicted"/>
<evidence type="ECO:0000313" key="2">
    <source>
        <dbReference type="EMBL" id="KAK3603985.1"/>
    </source>
</evidence>
<dbReference type="AlphaFoldDB" id="A0AAE0T654"/>
<comment type="caution">
    <text evidence="2">The sequence shown here is derived from an EMBL/GenBank/DDBJ whole genome shotgun (WGS) entry which is preliminary data.</text>
</comment>
<dbReference type="InterPro" id="IPR011335">
    <property type="entry name" value="Restrct_endonuc-II-like"/>
</dbReference>
<accession>A0AAE0T654</accession>
<sequence>MGADTRLFRDNSSADNDIFFDRRLYPEPDLREQRLYNIISLLLNAEHRLHITYNREETVKEAENSVPPELNFINSYLNSQSVHTEANNTHLFLIRHPEDSSDVLNNSGVQQKNHTSDISFPSAFSDTEQNTGMIDFEDLCGFFENPLQWFCRKRLGIKNITPQGYKDNFYEPLALSYRQQRSLYNILKQNPADKNRQHTALNILRAGGKYPRRSLGRHYLTTAQKEMVRLYNLLPASYSYSPEPLPFHIQLGNYTLQGSLPVQQGLVFKIHAGVVSYQTLIQFCLCRLIAGQVNMSPRPSFLLTYSEKSNLTPLLVTAKLTDGNPDNLIKMLDIYREGQLSPFCIFPRNTCDNLLKILRNPDKYSPQMKTMARKYTAKIREILKNGNDTDSWNKDAADYAVQILYGGDNPAEMTYERDFKQLADCLLNGLSAESSEAEITKLLLTAQAG</sequence>
<reference evidence="2" key="3">
    <citation type="submission" date="2023-05" db="EMBL/GenBank/DDBJ databases">
        <authorList>
            <person name="Smith C.H."/>
        </authorList>
    </citation>
    <scope>NUCLEOTIDE SEQUENCE</scope>
    <source>
        <strain evidence="2">CHS0354</strain>
        <tissue evidence="2">Mantle</tissue>
    </source>
</reference>
<dbReference type="SUPFAM" id="SSF52980">
    <property type="entry name" value="Restriction endonuclease-like"/>
    <property type="match status" value="1"/>
</dbReference>
<name>A0AAE0T654_9BIVA</name>